<protein>
    <submittedName>
        <fullName evidence="2">Uncharacterized protein</fullName>
    </submittedName>
</protein>
<dbReference type="Proteomes" id="UP000499080">
    <property type="component" value="Unassembled WGS sequence"/>
</dbReference>
<feature type="region of interest" description="Disordered" evidence="1">
    <location>
        <begin position="1"/>
        <end position="29"/>
    </location>
</feature>
<keyword evidence="3" id="KW-1185">Reference proteome</keyword>
<evidence type="ECO:0000313" key="3">
    <source>
        <dbReference type="Proteomes" id="UP000499080"/>
    </source>
</evidence>
<proteinExistence type="predicted"/>
<name>A0A4Y2FGU0_ARAVE</name>
<dbReference type="AlphaFoldDB" id="A0A4Y2FGU0"/>
<gene>
    <name evidence="2" type="ORF">AVEN_201579_1</name>
</gene>
<evidence type="ECO:0000256" key="1">
    <source>
        <dbReference type="SAM" id="MobiDB-lite"/>
    </source>
</evidence>
<sequence>MRSGTLLQLPDAEERKGKPSESMARLTHKNAADTRSSVSSFYISELILDLDWCNYLQRKRMSERKYGLHSSSNFAYIDYLHVVSIENSTSRF</sequence>
<evidence type="ECO:0000313" key="2">
    <source>
        <dbReference type="EMBL" id="GBM39595.1"/>
    </source>
</evidence>
<dbReference type="EMBL" id="BGPR01000902">
    <property type="protein sequence ID" value="GBM39595.1"/>
    <property type="molecule type" value="Genomic_DNA"/>
</dbReference>
<organism evidence="2 3">
    <name type="scientific">Araneus ventricosus</name>
    <name type="common">Orbweaver spider</name>
    <name type="synonym">Epeira ventricosa</name>
    <dbReference type="NCBI Taxonomy" id="182803"/>
    <lineage>
        <taxon>Eukaryota</taxon>
        <taxon>Metazoa</taxon>
        <taxon>Ecdysozoa</taxon>
        <taxon>Arthropoda</taxon>
        <taxon>Chelicerata</taxon>
        <taxon>Arachnida</taxon>
        <taxon>Araneae</taxon>
        <taxon>Araneomorphae</taxon>
        <taxon>Entelegynae</taxon>
        <taxon>Araneoidea</taxon>
        <taxon>Araneidae</taxon>
        <taxon>Araneus</taxon>
    </lineage>
</organism>
<comment type="caution">
    <text evidence="2">The sequence shown here is derived from an EMBL/GenBank/DDBJ whole genome shotgun (WGS) entry which is preliminary data.</text>
</comment>
<accession>A0A4Y2FGU0</accession>
<reference evidence="2 3" key="1">
    <citation type="journal article" date="2019" name="Sci. Rep.">
        <title>Orb-weaving spider Araneus ventricosus genome elucidates the spidroin gene catalogue.</title>
        <authorList>
            <person name="Kono N."/>
            <person name="Nakamura H."/>
            <person name="Ohtoshi R."/>
            <person name="Moran D.A.P."/>
            <person name="Shinohara A."/>
            <person name="Yoshida Y."/>
            <person name="Fujiwara M."/>
            <person name="Mori M."/>
            <person name="Tomita M."/>
            <person name="Arakawa K."/>
        </authorList>
    </citation>
    <scope>NUCLEOTIDE SEQUENCE [LARGE SCALE GENOMIC DNA]</scope>
</reference>